<evidence type="ECO:0000313" key="8">
    <source>
        <dbReference type="Proteomes" id="UP000019494"/>
    </source>
</evidence>
<evidence type="ECO:0000256" key="1">
    <source>
        <dbReference type="ARBA" id="ARBA00004651"/>
    </source>
</evidence>
<feature type="transmembrane region" description="Helical" evidence="5">
    <location>
        <begin position="107"/>
        <end position="129"/>
    </location>
</feature>
<dbReference type="PROSITE" id="PS50850">
    <property type="entry name" value="MFS"/>
    <property type="match status" value="1"/>
</dbReference>
<name>W9GLW6_9MICO</name>
<feature type="transmembrane region" description="Helical" evidence="5">
    <location>
        <begin position="7"/>
        <end position="31"/>
    </location>
</feature>
<dbReference type="PANTHER" id="PTHR11328:SF39">
    <property type="entry name" value="2,3-DIHYDROXYPROPANE-1-SULFONATE EXPORTER-RELATED"/>
    <property type="match status" value="1"/>
</dbReference>
<feature type="transmembrane region" description="Helical" evidence="5">
    <location>
        <begin position="399"/>
        <end position="421"/>
    </location>
</feature>
<dbReference type="Gene3D" id="1.20.1250.20">
    <property type="entry name" value="MFS general substrate transporter like domains"/>
    <property type="match status" value="2"/>
</dbReference>
<evidence type="ECO:0000256" key="2">
    <source>
        <dbReference type="ARBA" id="ARBA00022692"/>
    </source>
</evidence>
<sequence>MRRVEYVGYAFGDVGNNLTFSMVAAFLLIYYTDVAGISAATAGILFLVARVWGGVTDLVAGRTVDLTSTRWGRFRPFIAFGAIPLLVLLVLLFSIPSGLSPGLRTVWAFVSYLLFSLAYSFVNIPYGSLAAAMTQSPDERAKLSSSRSIGASLTILAIAVVVSPQISAASNLQRTLTLTTIGFAVIGYLSYLFCFSTAHENIQVRAAKVSIGQTVSMLRQNRPLLLLCLATLLFLTGMFSLQTVAVFYARDILGSADLYIVLTLIQTLAMVGAAMLVPSLAGSMGKRNTYLVAALVVVVGGAGVAFAPTGWTALSIIAYGVLGLGTGTVNTLIFAFQADTVDYGEWRSGLRAEASNYALLSFTRKAGQGVGGWAAAFALSLGGYVAASGSQPQSALTAIRVAAGAIPAVLAIAAGVVMLVYPLSEKVFRTLVAELAERHARAGVEERES</sequence>
<dbReference type="CDD" id="cd17332">
    <property type="entry name" value="MFS_MelB_like"/>
    <property type="match status" value="1"/>
</dbReference>
<dbReference type="PANTHER" id="PTHR11328">
    <property type="entry name" value="MAJOR FACILITATOR SUPERFAMILY DOMAIN-CONTAINING PROTEIN"/>
    <property type="match status" value="1"/>
</dbReference>
<keyword evidence="8" id="KW-1185">Reference proteome</keyword>
<feature type="transmembrane region" description="Helical" evidence="5">
    <location>
        <begin position="370"/>
        <end position="387"/>
    </location>
</feature>
<proteinExistence type="predicted"/>
<feature type="transmembrane region" description="Helical" evidence="5">
    <location>
        <begin position="175"/>
        <end position="195"/>
    </location>
</feature>
<feature type="transmembrane region" description="Helical" evidence="5">
    <location>
        <begin position="289"/>
        <end position="307"/>
    </location>
</feature>
<comment type="caution">
    <text evidence="7">The sequence shown here is derived from an EMBL/GenBank/DDBJ whole genome shotgun (WGS) entry which is preliminary data.</text>
</comment>
<feature type="transmembrane region" description="Helical" evidence="5">
    <location>
        <begin position="149"/>
        <end position="169"/>
    </location>
</feature>
<accession>W9GLW6</accession>
<dbReference type="EMBL" id="AWQS01000022">
    <property type="protein sequence ID" value="EWT07070.1"/>
    <property type="molecule type" value="Genomic_DNA"/>
</dbReference>
<organism evidence="7 8">
    <name type="scientific">Intrasporangium chromatireducens Q5-1</name>
    <dbReference type="NCBI Taxonomy" id="584657"/>
    <lineage>
        <taxon>Bacteria</taxon>
        <taxon>Bacillati</taxon>
        <taxon>Actinomycetota</taxon>
        <taxon>Actinomycetes</taxon>
        <taxon>Micrococcales</taxon>
        <taxon>Intrasporangiaceae</taxon>
        <taxon>Intrasporangium</taxon>
    </lineage>
</organism>
<keyword evidence="4 5" id="KW-0472">Membrane</keyword>
<dbReference type="Proteomes" id="UP000019494">
    <property type="component" value="Unassembled WGS sequence"/>
</dbReference>
<dbReference type="NCBIfam" id="TIGR00792">
    <property type="entry name" value="gph"/>
    <property type="match status" value="1"/>
</dbReference>
<feature type="transmembrane region" description="Helical" evidence="5">
    <location>
        <begin position="76"/>
        <end position="95"/>
    </location>
</feature>
<dbReference type="SUPFAM" id="SSF103473">
    <property type="entry name" value="MFS general substrate transporter"/>
    <property type="match status" value="1"/>
</dbReference>
<dbReference type="GO" id="GO:0015293">
    <property type="term" value="F:symporter activity"/>
    <property type="evidence" value="ECO:0007669"/>
    <property type="project" value="InterPro"/>
</dbReference>
<evidence type="ECO:0000256" key="4">
    <source>
        <dbReference type="ARBA" id="ARBA00023136"/>
    </source>
</evidence>
<feature type="domain" description="Major facilitator superfamily (MFS) profile" evidence="6">
    <location>
        <begin position="223"/>
        <end position="449"/>
    </location>
</feature>
<dbReference type="Pfam" id="PF13347">
    <property type="entry name" value="MFS_2"/>
    <property type="match status" value="1"/>
</dbReference>
<reference evidence="8" key="1">
    <citation type="submission" date="2013-08" db="EMBL/GenBank/DDBJ databases">
        <title>Intrasporangium oryzae NRRL B-24470.</title>
        <authorList>
            <person name="Liu H."/>
            <person name="Wang G."/>
        </authorList>
    </citation>
    <scope>NUCLEOTIDE SEQUENCE [LARGE SCALE GENOMIC DNA]</scope>
    <source>
        <strain evidence="8">Q5-1</strain>
    </source>
</reference>
<dbReference type="AlphaFoldDB" id="W9GLW6"/>
<evidence type="ECO:0000259" key="6">
    <source>
        <dbReference type="PROSITE" id="PS50850"/>
    </source>
</evidence>
<dbReference type="GO" id="GO:0008643">
    <property type="term" value="P:carbohydrate transport"/>
    <property type="evidence" value="ECO:0007669"/>
    <property type="project" value="InterPro"/>
</dbReference>
<feature type="transmembrane region" description="Helical" evidence="5">
    <location>
        <begin position="313"/>
        <end position="336"/>
    </location>
</feature>
<dbReference type="InterPro" id="IPR001927">
    <property type="entry name" value="Na/Gal_symport"/>
</dbReference>
<dbReference type="InterPro" id="IPR020846">
    <property type="entry name" value="MFS_dom"/>
</dbReference>
<feature type="transmembrane region" description="Helical" evidence="5">
    <location>
        <begin position="258"/>
        <end position="277"/>
    </location>
</feature>
<feature type="transmembrane region" description="Helical" evidence="5">
    <location>
        <begin position="224"/>
        <end position="246"/>
    </location>
</feature>
<feature type="transmembrane region" description="Helical" evidence="5">
    <location>
        <begin position="37"/>
        <end position="55"/>
    </location>
</feature>
<dbReference type="InterPro" id="IPR036259">
    <property type="entry name" value="MFS_trans_sf"/>
</dbReference>
<protein>
    <submittedName>
        <fullName evidence="7">Glucuronide transporter</fullName>
    </submittedName>
</protein>
<dbReference type="GO" id="GO:0005886">
    <property type="term" value="C:plasma membrane"/>
    <property type="evidence" value="ECO:0007669"/>
    <property type="project" value="UniProtKB-SubCell"/>
</dbReference>
<keyword evidence="2 5" id="KW-0812">Transmembrane</keyword>
<evidence type="ECO:0000313" key="7">
    <source>
        <dbReference type="EMBL" id="EWT07070.1"/>
    </source>
</evidence>
<keyword evidence="3 5" id="KW-1133">Transmembrane helix</keyword>
<dbReference type="GO" id="GO:0006814">
    <property type="term" value="P:sodium ion transport"/>
    <property type="evidence" value="ECO:0007669"/>
    <property type="project" value="InterPro"/>
</dbReference>
<evidence type="ECO:0000256" key="3">
    <source>
        <dbReference type="ARBA" id="ARBA00022989"/>
    </source>
</evidence>
<gene>
    <name evidence="7" type="ORF">N864_12530</name>
</gene>
<dbReference type="InterPro" id="IPR039672">
    <property type="entry name" value="MFS_2"/>
</dbReference>
<comment type="subcellular location">
    <subcellularLocation>
        <location evidence="1">Cell membrane</location>
        <topology evidence="1">Multi-pass membrane protein</topology>
    </subcellularLocation>
</comment>
<evidence type="ECO:0000256" key="5">
    <source>
        <dbReference type="SAM" id="Phobius"/>
    </source>
</evidence>